<dbReference type="GO" id="GO:0005737">
    <property type="term" value="C:cytoplasm"/>
    <property type="evidence" value="ECO:0007669"/>
    <property type="project" value="InterPro"/>
</dbReference>
<keyword evidence="1" id="KW-0648">Protein biosynthesis</keyword>
<keyword evidence="1" id="KW-0547">Nucleotide-binding</keyword>
<feature type="coiled-coil region" evidence="2">
    <location>
        <begin position="204"/>
        <end position="238"/>
    </location>
</feature>
<dbReference type="PANTHER" id="PTHR11956">
    <property type="entry name" value="ARGINYL-TRNA SYNTHETASE"/>
    <property type="match status" value="1"/>
</dbReference>
<feature type="domain" description="Arginyl tRNA synthetase N-terminal" evidence="3">
    <location>
        <begin position="4"/>
        <end position="87"/>
    </location>
</feature>
<comment type="similarity">
    <text evidence="1">Belongs to the class-I aminoacyl-tRNA synthetase family.</text>
</comment>
<dbReference type="SMART" id="SM01016">
    <property type="entry name" value="Arg_tRNA_synt_N"/>
    <property type="match status" value="1"/>
</dbReference>
<dbReference type="EMBL" id="DRHL01000019">
    <property type="protein sequence ID" value="HEB13434.1"/>
    <property type="molecule type" value="Genomic_DNA"/>
</dbReference>
<proteinExistence type="inferred from homology"/>
<evidence type="ECO:0000256" key="1">
    <source>
        <dbReference type="RuleBase" id="RU363038"/>
    </source>
</evidence>
<evidence type="ECO:0000259" key="3">
    <source>
        <dbReference type="SMART" id="SM01016"/>
    </source>
</evidence>
<dbReference type="InterPro" id="IPR001278">
    <property type="entry name" value="Arg-tRNA-ligase"/>
</dbReference>
<dbReference type="PRINTS" id="PR01038">
    <property type="entry name" value="TRNASYNTHARG"/>
</dbReference>
<organism evidence="4">
    <name type="scientific">candidate division CPR3 bacterium</name>
    <dbReference type="NCBI Taxonomy" id="2268181"/>
    <lineage>
        <taxon>Bacteria</taxon>
        <taxon>Bacteria division CPR3</taxon>
    </lineage>
</organism>
<keyword evidence="2" id="KW-0175">Coiled coil</keyword>
<dbReference type="InterPro" id="IPR014729">
    <property type="entry name" value="Rossmann-like_a/b/a_fold"/>
</dbReference>
<dbReference type="InterPro" id="IPR036695">
    <property type="entry name" value="Arg-tRNA-synth_N_sf"/>
</dbReference>
<name>A0A7C1NM95_UNCC3</name>
<accession>A0A7C1NM95</accession>
<dbReference type="GO" id="GO:0004814">
    <property type="term" value="F:arginine-tRNA ligase activity"/>
    <property type="evidence" value="ECO:0007669"/>
    <property type="project" value="InterPro"/>
</dbReference>
<dbReference type="PANTHER" id="PTHR11956:SF5">
    <property type="entry name" value="ARGININE--TRNA LIGASE, CYTOPLASMIC"/>
    <property type="match status" value="1"/>
</dbReference>
<keyword evidence="1" id="KW-0030">Aminoacyl-tRNA synthetase</keyword>
<keyword evidence="1" id="KW-0067">ATP-binding</keyword>
<dbReference type="Pfam" id="PF03485">
    <property type="entry name" value="Arg_tRNA_synt_N"/>
    <property type="match status" value="1"/>
</dbReference>
<feature type="non-terminal residue" evidence="4">
    <location>
        <position position="416"/>
    </location>
</feature>
<evidence type="ECO:0000256" key="2">
    <source>
        <dbReference type="SAM" id="Coils"/>
    </source>
</evidence>
<dbReference type="Proteomes" id="UP000885695">
    <property type="component" value="Unassembled WGS sequence"/>
</dbReference>
<dbReference type="InterPro" id="IPR035684">
    <property type="entry name" value="ArgRS_core"/>
</dbReference>
<gene>
    <name evidence="4" type="primary">argS</name>
    <name evidence="4" type="ORF">ENI13_00465</name>
</gene>
<dbReference type="AlphaFoldDB" id="A0A7C1NM95"/>
<evidence type="ECO:0000313" key="4">
    <source>
        <dbReference type="EMBL" id="HEB13434.1"/>
    </source>
</evidence>
<dbReference type="SUPFAM" id="SSF55190">
    <property type="entry name" value="Arginyl-tRNA synthetase (ArgRS), N-terminal 'additional' domain"/>
    <property type="match status" value="1"/>
</dbReference>
<keyword evidence="1 4" id="KW-0436">Ligase</keyword>
<protein>
    <submittedName>
        <fullName evidence="4">Arginine--tRNA ligase</fullName>
    </submittedName>
</protein>
<dbReference type="GO" id="GO:0005524">
    <property type="term" value="F:ATP binding"/>
    <property type="evidence" value="ECO:0007669"/>
    <property type="project" value="UniProtKB-KW"/>
</dbReference>
<dbReference type="Pfam" id="PF00750">
    <property type="entry name" value="tRNA-synt_1d"/>
    <property type="match status" value="1"/>
</dbReference>
<dbReference type="InterPro" id="IPR005148">
    <property type="entry name" value="Arg-tRNA-synth_N"/>
</dbReference>
<reference evidence="4" key="1">
    <citation type="journal article" date="2020" name="mSystems">
        <title>Genome- and Community-Level Interaction Insights into Carbon Utilization and Element Cycling Functions of Hydrothermarchaeota in Hydrothermal Sediment.</title>
        <authorList>
            <person name="Zhou Z."/>
            <person name="Liu Y."/>
            <person name="Xu W."/>
            <person name="Pan J."/>
            <person name="Luo Z.H."/>
            <person name="Li M."/>
        </authorList>
    </citation>
    <scope>NUCLEOTIDE SEQUENCE [LARGE SCALE GENOMIC DNA]</scope>
    <source>
        <strain evidence="4">HyVt-369</strain>
    </source>
</reference>
<comment type="caution">
    <text evidence="4">The sequence shown here is derived from an EMBL/GenBank/DDBJ whole genome shotgun (WGS) entry which is preliminary data.</text>
</comment>
<dbReference type="Gene3D" id="3.30.1360.70">
    <property type="entry name" value="Arginyl tRNA synthetase N-terminal domain"/>
    <property type="match status" value="1"/>
</dbReference>
<dbReference type="SUPFAM" id="SSF52374">
    <property type="entry name" value="Nucleotidylyl transferase"/>
    <property type="match status" value="1"/>
</dbReference>
<dbReference type="GO" id="GO:0006420">
    <property type="term" value="P:arginyl-tRNA aminoacylation"/>
    <property type="evidence" value="ECO:0007669"/>
    <property type="project" value="InterPro"/>
</dbReference>
<dbReference type="Gene3D" id="3.40.50.620">
    <property type="entry name" value="HUPs"/>
    <property type="match status" value="1"/>
</dbReference>
<sequence>MIREEIRILFKKVLKEMKIGDFEIVIEHPEVLEHGDYATNIALVAAPKLGRSPRELAQEIAEKIKEQKSKFIEKVEVAGPGFINIFLSRDYLVNEFIEVIKQKEKYGRGDELKGKKIIVEFTDPNPFKEFHIGHLYSNIVGESISRLLEANGANIRRVNYQGDVGMHVAKAIWGMEKKKASLTVLSKKTLEEKMEFLGQSYALGNTAFENNKKAKEEITELNQKIFDLNKDIKDIYEKGRKWSLDYFEEMYKRLGTKFDSYYFERDSAEVGLKIVKEGLKKGVFEESEGAVIYPGEKKGLHNRVFINSKGLPTYEAKELGLALTKYKDFEYDLSIIITGNEIIGYFKVLLSALKEMEPELGEKTNHIAHGMVRMSRGKMSSRTGTIILAKDLLDEMKSRVVILMESSEIQKVKGVE</sequence>